<protein>
    <submittedName>
        <fullName evidence="1">Uncharacterized protein</fullName>
    </submittedName>
</protein>
<dbReference type="PANTHER" id="PTHR34060:SF1">
    <property type="entry name" value="POLYKETIDE CYCLASE _ DEHYDRASE AND LIPID TRANSPORT PROTEIN"/>
    <property type="match status" value="1"/>
</dbReference>
<dbReference type="AlphaFoldDB" id="A0A7S0JCC6"/>
<evidence type="ECO:0000313" key="1">
    <source>
        <dbReference type="EMBL" id="CAD8547310.1"/>
    </source>
</evidence>
<accession>A0A7S0JCC6</accession>
<organism evidence="1">
    <name type="scientific">Calcidiscus leptoporus</name>
    <dbReference type="NCBI Taxonomy" id="127549"/>
    <lineage>
        <taxon>Eukaryota</taxon>
        <taxon>Haptista</taxon>
        <taxon>Haptophyta</taxon>
        <taxon>Prymnesiophyceae</taxon>
        <taxon>Coccolithales</taxon>
        <taxon>Calcidiscaceae</taxon>
        <taxon>Calcidiscus</taxon>
    </lineage>
</organism>
<name>A0A7S0JCC6_9EUKA</name>
<dbReference type="PANTHER" id="PTHR34060">
    <property type="entry name" value="POLYKETIDE CYCLASE / DEHYDRASE AND LIPID TRANSPORT PROTEIN"/>
    <property type="match status" value="1"/>
</dbReference>
<sequence length="101" mass="11793">MDMRELTDDARRGQRSIEFKLVDSLMFAAFNGVWRLAPYSRAPSRTDPTKYEYTTKLFYMVDITPKGLVPVPALEWRIREDVPINLQSVKIAAERVACRRR</sequence>
<reference evidence="1" key="1">
    <citation type="submission" date="2021-01" db="EMBL/GenBank/DDBJ databases">
        <authorList>
            <person name="Corre E."/>
            <person name="Pelletier E."/>
            <person name="Niang G."/>
            <person name="Scheremetjew M."/>
            <person name="Finn R."/>
            <person name="Kale V."/>
            <person name="Holt S."/>
            <person name="Cochrane G."/>
            <person name="Meng A."/>
            <person name="Brown T."/>
            <person name="Cohen L."/>
        </authorList>
    </citation>
    <scope>NUCLEOTIDE SEQUENCE</scope>
    <source>
        <strain evidence="1">RCC1130</strain>
    </source>
</reference>
<gene>
    <name evidence="1" type="ORF">CLEP1334_LOCUS22600</name>
</gene>
<proteinExistence type="predicted"/>
<dbReference type="EMBL" id="HBER01044970">
    <property type="protein sequence ID" value="CAD8547310.1"/>
    <property type="molecule type" value="Transcribed_RNA"/>
</dbReference>